<evidence type="ECO:0000313" key="7">
    <source>
        <dbReference type="EMBL" id="MCY9608485.1"/>
    </source>
</evidence>
<keyword evidence="5" id="KW-1003">Cell membrane</keyword>
<dbReference type="GO" id="GO:0140359">
    <property type="term" value="F:ABC-type transporter activity"/>
    <property type="evidence" value="ECO:0007669"/>
    <property type="project" value="InterPro"/>
</dbReference>
<dbReference type="InterPro" id="IPR047817">
    <property type="entry name" value="ABC2_TM_bact-type"/>
</dbReference>
<evidence type="ECO:0000313" key="8">
    <source>
        <dbReference type="EMBL" id="QDM44895.1"/>
    </source>
</evidence>
<dbReference type="PANTHER" id="PTHR43229:SF2">
    <property type="entry name" value="NODULATION PROTEIN J"/>
    <property type="match status" value="1"/>
</dbReference>
<dbReference type="PRINTS" id="PR00164">
    <property type="entry name" value="ABC2TRNSPORT"/>
</dbReference>
<comment type="similarity">
    <text evidence="5">Belongs to the ABC-2 integral membrane protein family.</text>
</comment>
<keyword evidence="4 5" id="KW-0472">Membrane</keyword>
<feature type="transmembrane region" description="Helical" evidence="5">
    <location>
        <begin position="54"/>
        <end position="75"/>
    </location>
</feature>
<dbReference type="Proteomes" id="UP001209276">
    <property type="component" value="Unassembled WGS sequence"/>
</dbReference>
<gene>
    <name evidence="8" type="ORF">FLT43_16465</name>
    <name evidence="7" type="ORF">M5W83_15160</name>
</gene>
<feature type="transmembrane region" description="Helical" evidence="5">
    <location>
        <begin position="21"/>
        <end position="42"/>
    </location>
</feature>
<keyword evidence="2 5" id="KW-0812">Transmembrane</keyword>
<evidence type="ECO:0000259" key="6">
    <source>
        <dbReference type="PROSITE" id="PS51012"/>
    </source>
</evidence>
<dbReference type="Pfam" id="PF01061">
    <property type="entry name" value="ABC2_membrane"/>
    <property type="match status" value="1"/>
</dbReference>
<evidence type="ECO:0000256" key="2">
    <source>
        <dbReference type="ARBA" id="ARBA00022692"/>
    </source>
</evidence>
<dbReference type="InterPro" id="IPR013525">
    <property type="entry name" value="ABC2_TM"/>
</dbReference>
<dbReference type="InterPro" id="IPR051784">
    <property type="entry name" value="Nod_factor_ABC_transporter"/>
</dbReference>
<feature type="domain" description="ABC transmembrane type-2" evidence="6">
    <location>
        <begin position="19"/>
        <end position="240"/>
    </location>
</feature>
<dbReference type="PANTHER" id="PTHR43229">
    <property type="entry name" value="NODULATION PROTEIN J"/>
    <property type="match status" value="1"/>
</dbReference>
<comment type="subcellular location">
    <subcellularLocation>
        <location evidence="5">Cell membrane</location>
        <topology evidence="5">Multi-pass membrane protein</topology>
    </subcellularLocation>
    <subcellularLocation>
        <location evidence="1">Membrane</location>
        <topology evidence="1">Multi-pass membrane protein</topology>
    </subcellularLocation>
</comment>
<evidence type="ECO:0000313" key="9">
    <source>
        <dbReference type="Proteomes" id="UP000315377"/>
    </source>
</evidence>
<dbReference type="EMBL" id="CP041405">
    <property type="protein sequence ID" value="QDM44895.1"/>
    <property type="molecule type" value="Genomic_DNA"/>
</dbReference>
<organism evidence="8 9">
    <name type="scientific">Paenibacillus thiaminolyticus</name>
    <name type="common">Bacillus thiaminolyticus</name>
    <dbReference type="NCBI Taxonomy" id="49283"/>
    <lineage>
        <taxon>Bacteria</taxon>
        <taxon>Bacillati</taxon>
        <taxon>Bacillota</taxon>
        <taxon>Bacilli</taxon>
        <taxon>Bacillales</taxon>
        <taxon>Paenibacillaceae</taxon>
        <taxon>Paenibacillus</taxon>
    </lineage>
</organism>
<reference evidence="8 9" key="1">
    <citation type="submission" date="2019-07" db="EMBL/GenBank/DDBJ databases">
        <title>Paenibacillus thiaminolyticus NRRL B-4156.</title>
        <authorList>
            <person name="Hehnly C."/>
            <person name="Zhang L."/>
        </authorList>
    </citation>
    <scope>NUCLEOTIDE SEQUENCE [LARGE SCALE GENOMIC DNA]</scope>
    <source>
        <strain evidence="8 9">NRRL B-4156</strain>
    </source>
</reference>
<sequence>MSFIPFAARNRKEIARDPLSLVFGIGFPVVLILLLSFMKQSIPEMPDIFAIENIAPGMAVFGLTFIALFSGMLIAGDRSSSYLIRLFASPLTGFDYIMGYSYPLLPFAMFQCAVCFATAMIVGLSFNINILVAILALIPVALLFISIGLLLGSVLSSNQMNGAGAILTNGALWLSGTLFPLDMIGGTFKAVCYALPFAHAVDVAKLALSGGYTAMIPHILWVMGYAAVIFIVAVVLFKRKMKG</sequence>
<keyword evidence="5" id="KW-0813">Transport</keyword>
<feature type="transmembrane region" description="Helical" evidence="5">
    <location>
        <begin position="163"/>
        <end position="181"/>
    </location>
</feature>
<keyword evidence="3 5" id="KW-1133">Transmembrane helix</keyword>
<dbReference type="Proteomes" id="UP000315377">
    <property type="component" value="Chromosome"/>
</dbReference>
<evidence type="ECO:0000256" key="5">
    <source>
        <dbReference type="RuleBase" id="RU361157"/>
    </source>
</evidence>
<proteinExistence type="inferred from homology"/>
<feature type="transmembrane region" description="Helical" evidence="5">
    <location>
        <begin position="131"/>
        <end position="151"/>
    </location>
</feature>
<evidence type="ECO:0000313" key="10">
    <source>
        <dbReference type="Proteomes" id="UP001209276"/>
    </source>
</evidence>
<dbReference type="PIRSF" id="PIRSF006648">
    <property type="entry name" value="DrrB"/>
    <property type="match status" value="1"/>
</dbReference>
<dbReference type="AlphaFoldDB" id="A0AAP9DVW8"/>
<dbReference type="PROSITE" id="PS51012">
    <property type="entry name" value="ABC_TM2"/>
    <property type="match status" value="1"/>
</dbReference>
<evidence type="ECO:0000256" key="3">
    <source>
        <dbReference type="ARBA" id="ARBA00022989"/>
    </source>
</evidence>
<dbReference type="RefSeq" id="WP_087440335.1">
    <property type="nucleotide sequence ID" value="NZ_CABMNB010000005.1"/>
</dbReference>
<evidence type="ECO:0000256" key="4">
    <source>
        <dbReference type="ARBA" id="ARBA00023136"/>
    </source>
</evidence>
<reference evidence="7 10" key="2">
    <citation type="submission" date="2022-05" db="EMBL/GenBank/DDBJ databases">
        <title>Genome Sequencing of Bee-Associated Microbes.</title>
        <authorList>
            <person name="Dunlap C."/>
        </authorList>
    </citation>
    <scope>NUCLEOTIDE SEQUENCE [LARGE SCALE GENOMIC DNA]</scope>
    <source>
        <strain evidence="7 10">NRRL B-14613</strain>
    </source>
</reference>
<keyword evidence="10" id="KW-1185">Reference proteome</keyword>
<accession>A0AAP9DVW8</accession>
<feature type="transmembrane region" description="Helical" evidence="5">
    <location>
        <begin position="218"/>
        <end position="237"/>
    </location>
</feature>
<protein>
    <recommendedName>
        <fullName evidence="5">Transport permease protein</fullName>
    </recommendedName>
</protein>
<dbReference type="InterPro" id="IPR000412">
    <property type="entry name" value="ABC_2_transport"/>
</dbReference>
<name>A0AAP9DVW8_PANTH</name>
<feature type="transmembrane region" description="Helical" evidence="5">
    <location>
        <begin position="104"/>
        <end position="124"/>
    </location>
</feature>
<dbReference type="EMBL" id="JAMDMM010000027">
    <property type="protein sequence ID" value="MCY9608485.1"/>
    <property type="molecule type" value="Genomic_DNA"/>
</dbReference>
<evidence type="ECO:0000256" key="1">
    <source>
        <dbReference type="ARBA" id="ARBA00004141"/>
    </source>
</evidence>
<dbReference type="GO" id="GO:0043190">
    <property type="term" value="C:ATP-binding cassette (ABC) transporter complex"/>
    <property type="evidence" value="ECO:0007669"/>
    <property type="project" value="InterPro"/>
</dbReference>
<dbReference type="GeneID" id="76997556"/>